<dbReference type="InterPro" id="IPR006295">
    <property type="entry name" value="DNA_primase_DnaG"/>
</dbReference>
<keyword evidence="11 12" id="KW-0804">Transcription</keyword>
<dbReference type="Gene3D" id="1.20.50.20">
    <property type="entry name" value="DnaG, RNA polymerase domain, helical bundle"/>
    <property type="match status" value="1"/>
</dbReference>
<keyword evidence="1 12" id="KW-0240">DNA-directed RNA polymerase</keyword>
<evidence type="ECO:0000256" key="7">
    <source>
        <dbReference type="ARBA" id="ARBA00022771"/>
    </source>
</evidence>
<evidence type="ECO:0000256" key="9">
    <source>
        <dbReference type="ARBA" id="ARBA00022842"/>
    </source>
</evidence>
<dbReference type="InterPro" id="IPR006171">
    <property type="entry name" value="TOPRIM_dom"/>
</dbReference>
<evidence type="ECO:0000313" key="15">
    <source>
        <dbReference type="Proteomes" id="UP000002964"/>
    </source>
</evidence>
<comment type="catalytic activity">
    <reaction evidence="12">
        <text>ssDNA + n NTP = ssDNA/pppN(pN)n-1 hybrid + (n-1) diphosphate.</text>
        <dbReference type="EC" id="2.7.7.101"/>
    </reaction>
</comment>
<reference evidence="14 15" key="2">
    <citation type="submission" date="2011-11" db="EMBL/GenBank/DDBJ databases">
        <authorList>
            <consortium name="US DOE Joint Genome Institute"/>
            <person name="Lucas S."/>
            <person name="Han J."/>
            <person name="Lapidus A."/>
            <person name="Cheng J.-F."/>
            <person name="Goodwin L."/>
            <person name="Pitluck S."/>
            <person name="Peters L."/>
            <person name="Ovchinnikova G."/>
            <person name="Zhang X."/>
            <person name="Detter J.C."/>
            <person name="Han C."/>
            <person name="Tapia R."/>
            <person name="Land M."/>
            <person name="Hauser L."/>
            <person name="Kyrpides N."/>
            <person name="Ivanova N."/>
            <person name="Pagani I."/>
            <person name="Vogl K."/>
            <person name="Liu Z."/>
            <person name="Overmann J."/>
            <person name="Frigaard N.-U."/>
            <person name="Bryant D."/>
            <person name="Woyke T."/>
        </authorList>
    </citation>
    <scope>NUCLEOTIDE SEQUENCE [LARGE SCALE GENOMIC DNA]</scope>
    <source>
        <strain evidence="14 15">970</strain>
    </source>
</reference>
<name>H8Z3Y6_9GAMM</name>
<sequence length="621" mass="68460">MAGRISPELKEQILARTDILEIVGARVPLRLAGQLYKACCPFHQEKTPSFIVTPARQTYHCFGCGVHGDAIGFLMEYDRLSFPEAIKELATRAGIVLPDTGAVGDSQAPELDISPLYQVLEEAADLYRHQLRDDARAVAYLKGRGLTGEVAAEFGLGFAPAGWDFLLSRLGTDASREQALIDAGLVIEREKDSKTRRYDRFRNRIMFPIRDHRGRIIAFGGRVLDQSEPKYLNSPETPVFHKGRGLYGLFEARQRQRQLRRVLIVEGYMDVIALTQFGLPYAVATLGTATTPEQLQRLKRQSEELVFCFDGDKAGRAAAGKALRVSLPYAAERLTVRFLLLPAGHDPDSLLRAEGLAAFERRLERARLLSDFLFDELRERFDLRSAEGLAQCDAQARELIGLAPEGTYRQLLLRQLGELIGVQQPEILSEPARAPASWQAQPLSTGPMAAGSRNGPFQIPYAGQPRARAPYRVPMRTRLTAGRLATALLLQQPRLALAARAIADHWTELAEEDTSLLGELLAHADADPDISPEMLRDYVSSSPHAPVVAELADPSLTQHIPDEGIEPEFVGALTALCRQAEREQRYRLLSSGELAPLAVEGRNLLAAKPGAEIGEVSKQGS</sequence>
<dbReference type="SUPFAM" id="SSF56731">
    <property type="entry name" value="DNA primase core"/>
    <property type="match status" value="1"/>
</dbReference>
<dbReference type="SUPFAM" id="SSF57783">
    <property type="entry name" value="Zinc beta-ribbon"/>
    <property type="match status" value="1"/>
</dbReference>
<evidence type="ECO:0000256" key="3">
    <source>
        <dbReference type="ARBA" id="ARBA00022679"/>
    </source>
</evidence>
<dbReference type="AlphaFoldDB" id="H8Z3Y6"/>
<protein>
    <recommendedName>
        <fullName evidence="12">DNA primase</fullName>
        <ecNumber evidence="12">2.7.7.101</ecNumber>
    </recommendedName>
</protein>
<dbReference type="FunFam" id="3.90.980.10:FF:000001">
    <property type="entry name" value="DNA primase"/>
    <property type="match status" value="1"/>
</dbReference>
<dbReference type="InterPro" id="IPR016136">
    <property type="entry name" value="DNA_helicase_N/primase_C"/>
</dbReference>
<keyword evidence="6 12" id="KW-0479">Metal-binding</keyword>
<dbReference type="EC" id="2.7.7.101" evidence="12"/>
<dbReference type="InterPro" id="IPR019475">
    <property type="entry name" value="DNA_primase_DnaB-bd"/>
</dbReference>
<dbReference type="PANTHER" id="PTHR30313">
    <property type="entry name" value="DNA PRIMASE"/>
    <property type="match status" value="1"/>
</dbReference>
<evidence type="ECO:0000259" key="13">
    <source>
        <dbReference type="PROSITE" id="PS50880"/>
    </source>
</evidence>
<evidence type="ECO:0000256" key="10">
    <source>
        <dbReference type="ARBA" id="ARBA00023125"/>
    </source>
</evidence>
<dbReference type="Gene3D" id="3.40.1360.10">
    <property type="match status" value="1"/>
</dbReference>
<reference evidence="15" key="1">
    <citation type="submission" date="2011-06" db="EMBL/GenBank/DDBJ databases">
        <authorList>
            <consortium name="US DOE Joint Genome Institute (JGI-PGF)"/>
            <person name="Lucas S."/>
            <person name="Han J."/>
            <person name="Lapidus A."/>
            <person name="Cheng J.-F."/>
            <person name="Goodwin L."/>
            <person name="Pitluck S."/>
            <person name="Peters L."/>
            <person name="Land M.L."/>
            <person name="Hauser L."/>
            <person name="Vogl K."/>
            <person name="Liu Z."/>
            <person name="Overmann J."/>
            <person name="Frigaard N.-U."/>
            <person name="Bryant D.A."/>
            <person name="Woyke T.J."/>
        </authorList>
    </citation>
    <scope>NUCLEOTIDE SEQUENCE [LARGE SCALE GENOMIC DNA]</scope>
    <source>
        <strain evidence="15">970</strain>
    </source>
</reference>
<dbReference type="SMART" id="SM00766">
    <property type="entry name" value="DnaG_DnaB_bind"/>
    <property type="match status" value="1"/>
</dbReference>
<dbReference type="Pfam" id="PF08275">
    <property type="entry name" value="DNAG_N"/>
    <property type="match status" value="1"/>
</dbReference>
<accession>H8Z3Y6</accession>
<dbReference type="SMART" id="SM00493">
    <property type="entry name" value="TOPRIM"/>
    <property type="match status" value="1"/>
</dbReference>
<keyword evidence="10 12" id="KW-0238">DNA-binding</keyword>
<evidence type="ECO:0000256" key="12">
    <source>
        <dbReference type="HAMAP-Rule" id="MF_00974"/>
    </source>
</evidence>
<dbReference type="FunFam" id="3.90.580.10:FF:000001">
    <property type="entry name" value="DNA primase"/>
    <property type="match status" value="1"/>
</dbReference>
<comment type="cofactor">
    <cofactor evidence="12">
        <name>Zn(2+)</name>
        <dbReference type="ChEBI" id="CHEBI:29105"/>
    </cofactor>
    <text evidence="12">Binds 1 zinc ion per monomer.</text>
</comment>
<dbReference type="CDD" id="cd03364">
    <property type="entry name" value="TOPRIM_DnaG_primases"/>
    <property type="match status" value="1"/>
</dbReference>
<dbReference type="Gene3D" id="1.10.860.10">
    <property type="entry name" value="DNAb Helicase, Chain A"/>
    <property type="match status" value="1"/>
</dbReference>
<dbReference type="PROSITE" id="PS50880">
    <property type="entry name" value="TOPRIM"/>
    <property type="match status" value="1"/>
</dbReference>
<feature type="zinc finger region" description="CHC2-type" evidence="12">
    <location>
        <begin position="40"/>
        <end position="64"/>
    </location>
</feature>
<evidence type="ECO:0000256" key="11">
    <source>
        <dbReference type="ARBA" id="ARBA00023163"/>
    </source>
</evidence>
<comment type="subunit">
    <text evidence="12">Monomer. Interacts with DnaB.</text>
</comment>
<evidence type="ECO:0000256" key="8">
    <source>
        <dbReference type="ARBA" id="ARBA00022833"/>
    </source>
</evidence>
<dbReference type="InterPro" id="IPR034151">
    <property type="entry name" value="TOPRIM_DnaG_bac"/>
</dbReference>
<evidence type="ECO:0000256" key="1">
    <source>
        <dbReference type="ARBA" id="ARBA00022478"/>
    </source>
</evidence>
<dbReference type="GO" id="GO:0003899">
    <property type="term" value="F:DNA-directed RNA polymerase activity"/>
    <property type="evidence" value="ECO:0007669"/>
    <property type="project" value="UniProtKB-UniRule"/>
</dbReference>
<gene>
    <name evidence="12" type="primary">dnaG</name>
    <name evidence="14" type="ORF">Thi970DRAFT_04826</name>
</gene>
<dbReference type="InterPro" id="IPR037068">
    <property type="entry name" value="DNA_primase_core_N_sf"/>
</dbReference>
<dbReference type="RefSeq" id="WP_009151541.1">
    <property type="nucleotide sequence ID" value="NZ_CP121471.1"/>
</dbReference>
<dbReference type="Pfam" id="PF10410">
    <property type="entry name" value="DnaB_bind"/>
    <property type="match status" value="1"/>
</dbReference>
<keyword evidence="8 12" id="KW-0862">Zinc</keyword>
<dbReference type="OrthoDB" id="9803773at2"/>
<dbReference type="STRING" id="631362.Thi970DRAFT_04826"/>
<dbReference type="SUPFAM" id="SSF117023">
    <property type="entry name" value="DNA primase DnaG, C-terminal domain"/>
    <property type="match status" value="1"/>
</dbReference>
<dbReference type="HOGENOM" id="CLU_013501_5_1_6"/>
<evidence type="ECO:0000256" key="5">
    <source>
        <dbReference type="ARBA" id="ARBA00022705"/>
    </source>
</evidence>
<dbReference type="InterPro" id="IPR030846">
    <property type="entry name" value="DnaG_bac"/>
</dbReference>
<dbReference type="InterPro" id="IPR013173">
    <property type="entry name" value="DNA_primase_DnaG_DnaB-bd_dom"/>
</dbReference>
<keyword evidence="2 12" id="KW-0639">Primosome</keyword>
<keyword evidence="7 12" id="KW-0863">Zinc-finger</keyword>
<evidence type="ECO:0000313" key="14">
    <source>
        <dbReference type="EMBL" id="EIC21138.1"/>
    </source>
</evidence>
<dbReference type="eggNOG" id="COG0358">
    <property type="taxonomic scope" value="Bacteria"/>
</dbReference>
<dbReference type="Pfam" id="PF01807">
    <property type="entry name" value="Zn_ribbon_DnaG"/>
    <property type="match status" value="1"/>
</dbReference>
<dbReference type="GO" id="GO:0006269">
    <property type="term" value="P:DNA replication, synthesis of primer"/>
    <property type="evidence" value="ECO:0007669"/>
    <property type="project" value="UniProtKB-UniRule"/>
</dbReference>
<dbReference type="Gene3D" id="3.90.980.10">
    <property type="entry name" value="DNA primase, catalytic core, N-terminal domain"/>
    <property type="match status" value="1"/>
</dbReference>
<dbReference type="EMBL" id="JH603170">
    <property type="protein sequence ID" value="EIC21138.1"/>
    <property type="molecule type" value="Genomic_DNA"/>
</dbReference>
<comment type="similarity">
    <text evidence="12">Belongs to the DnaG primase family.</text>
</comment>
<dbReference type="GO" id="GO:0005737">
    <property type="term" value="C:cytoplasm"/>
    <property type="evidence" value="ECO:0007669"/>
    <property type="project" value="TreeGrafter"/>
</dbReference>
<dbReference type="Pfam" id="PF13155">
    <property type="entry name" value="Toprim_2"/>
    <property type="match status" value="1"/>
</dbReference>
<dbReference type="InterPro" id="IPR013264">
    <property type="entry name" value="DNAG_N"/>
</dbReference>
<keyword evidence="9" id="KW-0460">Magnesium</keyword>
<dbReference type="SMART" id="SM00400">
    <property type="entry name" value="ZnF_CHCC"/>
    <property type="match status" value="1"/>
</dbReference>
<organism evidence="14 15">
    <name type="scientific">Thiorhodovibrio frisius</name>
    <dbReference type="NCBI Taxonomy" id="631362"/>
    <lineage>
        <taxon>Bacteria</taxon>
        <taxon>Pseudomonadati</taxon>
        <taxon>Pseudomonadota</taxon>
        <taxon>Gammaproteobacteria</taxon>
        <taxon>Chromatiales</taxon>
        <taxon>Chromatiaceae</taxon>
        <taxon>Thiorhodovibrio</taxon>
    </lineage>
</organism>
<dbReference type="GO" id="GO:0000428">
    <property type="term" value="C:DNA-directed RNA polymerase complex"/>
    <property type="evidence" value="ECO:0007669"/>
    <property type="project" value="UniProtKB-KW"/>
</dbReference>
<dbReference type="InterPro" id="IPR050219">
    <property type="entry name" value="DnaG_primase"/>
</dbReference>
<dbReference type="NCBIfam" id="TIGR01391">
    <property type="entry name" value="dnaG"/>
    <property type="match status" value="1"/>
</dbReference>
<keyword evidence="15" id="KW-1185">Reference proteome</keyword>
<dbReference type="GO" id="GO:0003677">
    <property type="term" value="F:DNA binding"/>
    <property type="evidence" value="ECO:0007669"/>
    <property type="project" value="UniProtKB-KW"/>
</dbReference>
<comment type="domain">
    <text evidence="12">Contains an N-terminal zinc-binding domain, a central core domain that contains the primase activity, and a C-terminal DnaB-binding domain.</text>
</comment>
<dbReference type="FunFam" id="3.40.1360.10:FF:000002">
    <property type="entry name" value="DNA primase"/>
    <property type="match status" value="1"/>
</dbReference>
<dbReference type="Gene3D" id="3.90.580.10">
    <property type="entry name" value="Zinc finger, CHC2-type domain"/>
    <property type="match status" value="1"/>
</dbReference>
<comment type="function">
    <text evidence="12">RNA polymerase that catalyzes the synthesis of short RNA molecules used as primers for DNA polymerase during DNA replication.</text>
</comment>
<dbReference type="Pfam" id="PF08278">
    <property type="entry name" value="DnaG_DnaB_bind"/>
    <property type="match status" value="1"/>
</dbReference>
<dbReference type="GO" id="GO:1990077">
    <property type="term" value="C:primosome complex"/>
    <property type="evidence" value="ECO:0007669"/>
    <property type="project" value="UniProtKB-KW"/>
</dbReference>
<dbReference type="InterPro" id="IPR002694">
    <property type="entry name" value="Znf_CHC2"/>
</dbReference>
<keyword evidence="4 12" id="KW-0548">Nucleotidyltransferase</keyword>
<proteinExistence type="inferred from homology"/>
<dbReference type="Proteomes" id="UP000002964">
    <property type="component" value="Unassembled WGS sequence"/>
</dbReference>
<keyword evidence="5 12" id="KW-0235">DNA replication</keyword>
<keyword evidence="3 12" id="KW-0808">Transferase</keyword>
<evidence type="ECO:0000256" key="2">
    <source>
        <dbReference type="ARBA" id="ARBA00022515"/>
    </source>
</evidence>
<dbReference type="HAMAP" id="MF_00974">
    <property type="entry name" value="DNA_primase_DnaG"/>
    <property type="match status" value="1"/>
</dbReference>
<evidence type="ECO:0000256" key="6">
    <source>
        <dbReference type="ARBA" id="ARBA00022723"/>
    </source>
</evidence>
<dbReference type="GO" id="GO:0008270">
    <property type="term" value="F:zinc ion binding"/>
    <property type="evidence" value="ECO:0007669"/>
    <property type="project" value="UniProtKB-UniRule"/>
</dbReference>
<evidence type="ECO:0000256" key="4">
    <source>
        <dbReference type="ARBA" id="ARBA00022695"/>
    </source>
</evidence>
<dbReference type="PANTHER" id="PTHR30313:SF2">
    <property type="entry name" value="DNA PRIMASE"/>
    <property type="match status" value="1"/>
</dbReference>
<dbReference type="InterPro" id="IPR036977">
    <property type="entry name" value="DNA_primase_Znf_CHC2"/>
</dbReference>
<feature type="domain" description="Toprim" evidence="13">
    <location>
        <begin position="260"/>
        <end position="342"/>
    </location>
</feature>